<dbReference type="EMBL" id="MHTH01000019">
    <property type="protein sequence ID" value="OHA57946.1"/>
    <property type="molecule type" value="Genomic_DNA"/>
</dbReference>
<evidence type="ECO:0000259" key="3">
    <source>
        <dbReference type="SMART" id="SM01027"/>
    </source>
</evidence>
<dbReference type="PANTHER" id="PTHR11203">
    <property type="entry name" value="CLEAVAGE AND POLYADENYLATION SPECIFICITY FACTOR FAMILY MEMBER"/>
    <property type="match status" value="1"/>
</dbReference>
<dbReference type="SUPFAM" id="SSF56281">
    <property type="entry name" value="Metallo-hydrolase/oxidoreductase"/>
    <property type="match status" value="1"/>
</dbReference>
<feature type="domain" description="Metallo-beta-lactamase" evidence="2">
    <location>
        <begin position="19"/>
        <end position="230"/>
    </location>
</feature>
<feature type="domain" description="Beta-Casp" evidence="3">
    <location>
        <begin position="246"/>
        <end position="371"/>
    </location>
</feature>
<dbReference type="InterPro" id="IPR022712">
    <property type="entry name" value="Beta_Casp"/>
</dbReference>
<dbReference type="SMART" id="SM01027">
    <property type="entry name" value="Beta-Casp"/>
    <property type="match status" value="1"/>
</dbReference>
<organism evidence="4 5">
    <name type="scientific">Candidatus Vogelbacteria bacterium RIFOXYB1_FULL_42_16</name>
    <dbReference type="NCBI Taxonomy" id="1802436"/>
    <lineage>
        <taxon>Bacteria</taxon>
        <taxon>Candidatus Vogeliibacteriota</taxon>
    </lineage>
</organism>
<evidence type="ECO:0000313" key="4">
    <source>
        <dbReference type="EMBL" id="OHA57946.1"/>
    </source>
</evidence>
<evidence type="ECO:0000313" key="5">
    <source>
        <dbReference type="Proteomes" id="UP000176222"/>
    </source>
</evidence>
<dbReference type="GO" id="GO:0004521">
    <property type="term" value="F:RNA endonuclease activity"/>
    <property type="evidence" value="ECO:0007669"/>
    <property type="project" value="TreeGrafter"/>
</dbReference>
<gene>
    <name evidence="4" type="ORF">A2370_00940</name>
</gene>
<dbReference type="InterPro" id="IPR011108">
    <property type="entry name" value="RMMBL"/>
</dbReference>
<evidence type="ECO:0000256" key="1">
    <source>
        <dbReference type="ARBA" id="ARBA00022801"/>
    </source>
</evidence>
<dbReference type="GO" id="GO:0016787">
    <property type="term" value="F:hydrolase activity"/>
    <property type="evidence" value="ECO:0007669"/>
    <property type="project" value="UniProtKB-KW"/>
</dbReference>
<evidence type="ECO:0000259" key="2">
    <source>
        <dbReference type="SMART" id="SM00849"/>
    </source>
</evidence>
<dbReference type="STRING" id="1802436.A2370_00940"/>
<dbReference type="SMART" id="SM00849">
    <property type="entry name" value="Lactamase_B"/>
    <property type="match status" value="1"/>
</dbReference>
<dbReference type="Gene3D" id="3.60.15.10">
    <property type="entry name" value="Ribonuclease Z/Hydroxyacylglutathione hydrolase-like"/>
    <property type="match status" value="1"/>
</dbReference>
<accession>A0A1G2QBI3</accession>
<name>A0A1G2QBI3_9BACT</name>
<dbReference type="Gene3D" id="3.40.50.10890">
    <property type="match status" value="1"/>
</dbReference>
<dbReference type="Pfam" id="PF16661">
    <property type="entry name" value="Lactamase_B_6"/>
    <property type="match status" value="1"/>
</dbReference>
<dbReference type="Pfam" id="PF07521">
    <property type="entry name" value="RMMBL"/>
    <property type="match status" value="1"/>
</dbReference>
<comment type="caution">
    <text evidence="4">The sequence shown here is derived from an EMBL/GenBank/DDBJ whole genome shotgun (WGS) entry which is preliminary data.</text>
</comment>
<dbReference type="PANTHER" id="PTHR11203:SF37">
    <property type="entry name" value="INTEGRATOR COMPLEX SUBUNIT 11"/>
    <property type="match status" value="1"/>
</dbReference>
<sequence>MATNKKLNIYFYGGAGKVTGANFMLEDLESDKRFLVDCGLIQGTRASERENYDPFTYDPSKIEALFITHAHLDHIGRIPKLVHDGFTGTIYSTPPTKEISQVSLLDSMNVLAHDATEQNLPTLYDEADVNRAMSQWQTVEYHQPIKIGETTIVLRDTGHILGSAMIEFMINGKKIVFTGDLGNSPAPLLRDTEEVTDATFMVMESVYGDRNHEDRDLRRHNLEDIIEETMRRGGTLMIPAFSVERTQELLFEIENMMENSRIPLVPVFLDSPLAIAVTSVYKKYSNYFNKEATHIRLAGDGIFKFPQLHLTPTAEQSKAILHSPARKIIIAGSGMSNGGRIIHHEKNYLPDAKSNLLLAGYQEVGSLGRQLQEGARLVKIHGEEIPVRAKVVSIQGYSAHKDSDHLLKFVESSADHLKKVFVCMGEPRASLFLTQRIRDYLGVDAMVPSAGQKVEIEV</sequence>
<reference evidence="4 5" key="1">
    <citation type="journal article" date="2016" name="Nat. Commun.">
        <title>Thousands of microbial genomes shed light on interconnected biogeochemical processes in an aquifer system.</title>
        <authorList>
            <person name="Anantharaman K."/>
            <person name="Brown C.T."/>
            <person name="Hug L.A."/>
            <person name="Sharon I."/>
            <person name="Castelle C.J."/>
            <person name="Probst A.J."/>
            <person name="Thomas B.C."/>
            <person name="Singh A."/>
            <person name="Wilkins M.J."/>
            <person name="Karaoz U."/>
            <person name="Brodie E.L."/>
            <person name="Williams K.H."/>
            <person name="Hubbard S.S."/>
            <person name="Banfield J.F."/>
        </authorList>
    </citation>
    <scope>NUCLEOTIDE SEQUENCE [LARGE SCALE GENOMIC DNA]</scope>
</reference>
<dbReference type="InterPro" id="IPR001279">
    <property type="entry name" value="Metallo-B-lactamas"/>
</dbReference>
<proteinExistence type="predicted"/>
<dbReference type="Pfam" id="PF10996">
    <property type="entry name" value="Beta-Casp"/>
    <property type="match status" value="1"/>
</dbReference>
<dbReference type="Proteomes" id="UP000176222">
    <property type="component" value="Unassembled WGS sequence"/>
</dbReference>
<dbReference type="InterPro" id="IPR050698">
    <property type="entry name" value="MBL"/>
</dbReference>
<dbReference type="AlphaFoldDB" id="A0A1G2QBI3"/>
<dbReference type="InterPro" id="IPR036866">
    <property type="entry name" value="RibonucZ/Hydroxyglut_hydro"/>
</dbReference>
<keyword evidence="1" id="KW-0378">Hydrolase</keyword>
<dbReference type="CDD" id="cd16295">
    <property type="entry name" value="TTHA0252-CPSF-like_MBL-fold"/>
    <property type="match status" value="1"/>
</dbReference>
<protein>
    <recommendedName>
        <fullName evidence="6">MBL fold hydrolase</fullName>
    </recommendedName>
</protein>
<evidence type="ECO:0008006" key="6">
    <source>
        <dbReference type="Google" id="ProtNLM"/>
    </source>
</evidence>